<gene>
    <name evidence="1" type="ORF">FHU34_112423</name>
</gene>
<sequence length="31" mass="3466">MRWRQVVAPLNWLNVWPAVPTEAAASGRMSA</sequence>
<reference evidence="1 2" key="1">
    <citation type="submission" date="2019-06" db="EMBL/GenBank/DDBJ databases">
        <title>Sequencing the genomes of 1000 actinobacteria strains.</title>
        <authorList>
            <person name="Klenk H.-P."/>
        </authorList>
    </citation>
    <scope>NUCLEOTIDE SEQUENCE [LARGE SCALE GENOMIC DNA]</scope>
    <source>
        <strain evidence="1 2">DSM 45885</strain>
    </source>
</reference>
<evidence type="ECO:0000313" key="2">
    <source>
        <dbReference type="Proteomes" id="UP000317685"/>
    </source>
</evidence>
<proteinExistence type="predicted"/>
<dbReference type="EMBL" id="VIWZ01000001">
    <property type="protein sequence ID" value="TWG17082.1"/>
    <property type="molecule type" value="Genomic_DNA"/>
</dbReference>
<dbReference type="AlphaFoldDB" id="A0A561VZR6"/>
<protein>
    <submittedName>
        <fullName evidence="1">Uncharacterized protein</fullName>
    </submittedName>
</protein>
<accession>A0A561VZR6</accession>
<comment type="caution">
    <text evidence="1">The sequence shown here is derived from an EMBL/GenBank/DDBJ whole genome shotgun (WGS) entry which is preliminary data.</text>
</comment>
<dbReference type="Proteomes" id="UP000317685">
    <property type="component" value="Unassembled WGS sequence"/>
</dbReference>
<keyword evidence="2" id="KW-1185">Reference proteome</keyword>
<name>A0A561VZR6_9ACTN</name>
<evidence type="ECO:0000313" key="1">
    <source>
        <dbReference type="EMBL" id="TWG17082.1"/>
    </source>
</evidence>
<organism evidence="1 2">
    <name type="scientific">Micromonospora taraxaci</name>
    <dbReference type="NCBI Taxonomy" id="1316803"/>
    <lineage>
        <taxon>Bacteria</taxon>
        <taxon>Bacillati</taxon>
        <taxon>Actinomycetota</taxon>
        <taxon>Actinomycetes</taxon>
        <taxon>Micromonosporales</taxon>
        <taxon>Micromonosporaceae</taxon>
        <taxon>Micromonospora</taxon>
    </lineage>
</organism>